<organism evidence="4 5">
    <name type="scientific">Acanthopleuribacter pedis</name>
    <dbReference type="NCBI Taxonomy" id="442870"/>
    <lineage>
        <taxon>Bacteria</taxon>
        <taxon>Pseudomonadati</taxon>
        <taxon>Acidobacteriota</taxon>
        <taxon>Holophagae</taxon>
        <taxon>Acanthopleuribacterales</taxon>
        <taxon>Acanthopleuribacteraceae</taxon>
        <taxon>Acanthopleuribacter</taxon>
    </lineage>
</organism>
<proteinExistence type="predicted"/>
<evidence type="ECO:0000313" key="5">
    <source>
        <dbReference type="Proteomes" id="UP000664417"/>
    </source>
</evidence>
<keyword evidence="2 3" id="KW-0802">TPR repeat</keyword>
<dbReference type="EMBL" id="JAFREP010000007">
    <property type="protein sequence ID" value="MBO1318822.1"/>
    <property type="molecule type" value="Genomic_DNA"/>
</dbReference>
<dbReference type="PANTHER" id="PTHR45586">
    <property type="entry name" value="TPR REPEAT-CONTAINING PROTEIN PA4667"/>
    <property type="match status" value="1"/>
</dbReference>
<dbReference type="PROSITE" id="PS50293">
    <property type="entry name" value="TPR_REGION"/>
    <property type="match status" value="1"/>
</dbReference>
<gene>
    <name evidence="4" type="ORF">J3U88_10140</name>
</gene>
<dbReference type="AlphaFoldDB" id="A0A8J7Q631"/>
<feature type="repeat" description="TPR" evidence="3">
    <location>
        <begin position="343"/>
        <end position="376"/>
    </location>
</feature>
<dbReference type="InterPro" id="IPR051012">
    <property type="entry name" value="CellSynth/LPSAsmb/PSIAsmb"/>
</dbReference>
<feature type="repeat" description="TPR" evidence="3">
    <location>
        <begin position="87"/>
        <end position="120"/>
    </location>
</feature>
<dbReference type="InterPro" id="IPR019734">
    <property type="entry name" value="TPR_rpt"/>
</dbReference>
<dbReference type="Pfam" id="PF13424">
    <property type="entry name" value="TPR_12"/>
    <property type="match status" value="1"/>
</dbReference>
<feature type="repeat" description="TPR" evidence="3">
    <location>
        <begin position="377"/>
        <end position="410"/>
    </location>
</feature>
<dbReference type="Pfam" id="PF13432">
    <property type="entry name" value="TPR_16"/>
    <property type="match status" value="2"/>
</dbReference>
<dbReference type="Pfam" id="PF13181">
    <property type="entry name" value="TPR_8"/>
    <property type="match status" value="1"/>
</dbReference>
<dbReference type="Proteomes" id="UP000664417">
    <property type="component" value="Unassembled WGS sequence"/>
</dbReference>
<dbReference type="Gene3D" id="1.25.40.10">
    <property type="entry name" value="Tetratricopeptide repeat domain"/>
    <property type="match status" value="3"/>
</dbReference>
<dbReference type="SMART" id="SM00028">
    <property type="entry name" value="TPR"/>
    <property type="match status" value="9"/>
</dbReference>
<protein>
    <submittedName>
        <fullName evidence="4">Tetratricopeptide repeat protein</fullName>
    </submittedName>
</protein>
<feature type="repeat" description="TPR" evidence="3">
    <location>
        <begin position="121"/>
        <end position="154"/>
    </location>
</feature>
<dbReference type="Pfam" id="PF14559">
    <property type="entry name" value="TPR_19"/>
    <property type="match status" value="2"/>
</dbReference>
<sequence length="478" mass="54890">MSELLAELAPYHPINLTFDPPPRQTFVMRPFKGRLGALFGLLDHMRNPHWREAEKFYNDGLRAHSIGMLIEAENAYRQALDLEPEHEPAHINLAAVYIQQGHLEDAELHLRTAIEIRPGFYRGYYNLGLVFAHMEAEDEALLWFQKALERKADHFWSLVNSAEIYVNQNNLEEALTHYQIALATGHDHTAVSLRLADLQQRQGDFKQVEEFLTEALSRRKSPETIYNLAWSQLAQGKFSEAVENLKTALQHQAIFPEAQLNLALALSAKGDNDTSVEQMNKYMEEYLDKKSPTYLPHLRLLTKVNPNNYAALLRLAEIHLNESRINDAVEELEWLLSENPKVPDALKMLGNIFADQGNFKQALRTYRRLVEVAPDQVDGYLGIARSYGAMENYAAATPVIRKVLEMDPNNVELHYLFGTLLAQEGQLREAAKHYKIVAKLRPNYPRIEKRIRMVDDELSDFERMKPKAWPAGRTVRGR</sequence>
<evidence type="ECO:0000256" key="2">
    <source>
        <dbReference type="ARBA" id="ARBA00022803"/>
    </source>
</evidence>
<dbReference type="PROSITE" id="PS50005">
    <property type="entry name" value="TPR"/>
    <property type="match status" value="6"/>
</dbReference>
<feature type="repeat" description="TPR" evidence="3">
    <location>
        <begin position="53"/>
        <end position="86"/>
    </location>
</feature>
<comment type="caution">
    <text evidence="4">The sequence shown here is derived from an EMBL/GenBank/DDBJ whole genome shotgun (WGS) entry which is preliminary data.</text>
</comment>
<dbReference type="RefSeq" id="WP_207858601.1">
    <property type="nucleotide sequence ID" value="NZ_JAFREP010000007.1"/>
</dbReference>
<keyword evidence="1" id="KW-0677">Repeat</keyword>
<name>A0A8J7Q631_9BACT</name>
<dbReference type="SUPFAM" id="SSF81901">
    <property type="entry name" value="HCP-like"/>
    <property type="match status" value="1"/>
</dbReference>
<evidence type="ECO:0000256" key="3">
    <source>
        <dbReference type="PROSITE-ProRule" id="PRU00339"/>
    </source>
</evidence>
<evidence type="ECO:0000256" key="1">
    <source>
        <dbReference type="ARBA" id="ARBA00022737"/>
    </source>
</evidence>
<keyword evidence="5" id="KW-1185">Reference proteome</keyword>
<evidence type="ECO:0000313" key="4">
    <source>
        <dbReference type="EMBL" id="MBO1318822.1"/>
    </source>
</evidence>
<feature type="repeat" description="TPR" evidence="3">
    <location>
        <begin position="411"/>
        <end position="444"/>
    </location>
</feature>
<dbReference type="SUPFAM" id="SSF48452">
    <property type="entry name" value="TPR-like"/>
    <property type="match status" value="1"/>
</dbReference>
<accession>A0A8J7Q631</accession>
<reference evidence="4" key="1">
    <citation type="submission" date="2021-03" db="EMBL/GenBank/DDBJ databases">
        <authorList>
            <person name="Wang G."/>
        </authorList>
    </citation>
    <scope>NUCLEOTIDE SEQUENCE</scope>
    <source>
        <strain evidence="4">KCTC 12899</strain>
    </source>
</reference>
<dbReference type="InterPro" id="IPR011990">
    <property type="entry name" value="TPR-like_helical_dom_sf"/>
</dbReference>
<dbReference type="PANTHER" id="PTHR45586:SF1">
    <property type="entry name" value="LIPOPOLYSACCHARIDE ASSEMBLY PROTEIN B"/>
    <property type="match status" value="1"/>
</dbReference>